<evidence type="ECO:0000313" key="9">
    <source>
        <dbReference type="Proteomes" id="UP001595645"/>
    </source>
</evidence>
<dbReference type="InterPro" id="IPR018201">
    <property type="entry name" value="Ketoacyl_synth_AS"/>
</dbReference>
<keyword evidence="1" id="KW-0596">Phosphopantetheine</keyword>
<organism evidence="8 9">
    <name type="scientific">Amycolatopsis speibonae</name>
    <dbReference type="NCBI Taxonomy" id="1450224"/>
    <lineage>
        <taxon>Bacteria</taxon>
        <taxon>Bacillati</taxon>
        <taxon>Actinomycetota</taxon>
        <taxon>Actinomycetes</taxon>
        <taxon>Pseudonocardiales</taxon>
        <taxon>Pseudonocardiaceae</taxon>
        <taxon>Amycolatopsis</taxon>
    </lineage>
</organism>
<proteinExistence type="predicted"/>
<dbReference type="SUPFAM" id="SSF52151">
    <property type="entry name" value="FabD/lysophospholipase-like"/>
    <property type="match status" value="1"/>
</dbReference>
<dbReference type="PROSITE" id="PS00012">
    <property type="entry name" value="PHOSPHOPANTETHEINE"/>
    <property type="match status" value="1"/>
</dbReference>
<dbReference type="PROSITE" id="PS52004">
    <property type="entry name" value="KS3_2"/>
    <property type="match status" value="1"/>
</dbReference>
<dbReference type="InterPro" id="IPR010080">
    <property type="entry name" value="Thioester_reductase-like_dom"/>
</dbReference>
<accession>A0ABV7PAI5</accession>
<feature type="domain" description="Carrier" evidence="6">
    <location>
        <begin position="521"/>
        <end position="603"/>
    </location>
</feature>
<dbReference type="InterPro" id="IPR020841">
    <property type="entry name" value="PKS_Beta-ketoAc_synthase_dom"/>
</dbReference>
<dbReference type="NCBIfam" id="TIGR01746">
    <property type="entry name" value="Thioester-redct"/>
    <property type="match status" value="1"/>
</dbReference>
<dbReference type="EMBL" id="JBHRWK010000143">
    <property type="protein sequence ID" value="MFC3456154.1"/>
    <property type="molecule type" value="Genomic_DNA"/>
</dbReference>
<feature type="domain" description="Ketosynthase family 3 (KS3)" evidence="7">
    <location>
        <begin position="624"/>
        <end position="1045"/>
    </location>
</feature>
<dbReference type="SUPFAM" id="SSF56801">
    <property type="entry name" value="Acetyl-CoA synthetase-like"/>
    <property type="match status" value="1"/>
</dbReference>
<keyword evidence="9" id="KW-1185">Reference proteome</keyword>
<dbReference type="Pfam" id="PF00109">
    <property type="entry name" value="ketoacyl-synt"/>
    <property type="match status" value="1"/>
</dbReference>
<dbReference type="Gene3D" id="1.10.1200.10">
    <property type="entry name" value="ACP-like"/>
    <property type="match status" value="2"/>
</dbReference>
<dbReference type="CDD" id="cd00833">
    <property type="entry name" value="PKS"/>
    <property type="match status" value="1"/>
</dbReference>
<dbReference type="InterPro" id="IPR025110">
    <property type="entry name" value="AMP-bd_C"/>
</dbReference>
<dbReference type="InterPro" id="IPR036291">
    <property type="entry name" value="NAD(P)-bd_dom_sf"/>
</dbReference>
<dbReference type="PANTHER" id="PTHR43775">
    <property type="entry name" value="FATTY ACID SYNTHASE"/>
    <property type="match status" value="1"/>
</dbReference>
<dbReference type="InterPro" id="IPR014031">
    <property type="entry name" value="Ketoacyl_synth_C"/>
</dbReference>
<dbReference type="PANTHER" id="PTHR43775:SF51">
    <property type="entry name" value="INACTIVE PHENOLPHTHIOCEROL SYNTHESIS POLYKETIDE SYNTHASE TYPE I PKS1-RELATED"/>
    <property type="match status" value="1"/>
</dbReference>
<dbReference type="Pfam" id="PF00501">
    <property type="entry name" value="AMP-binding"/>
    <property type="match status" value="1"/>
</dbReference>
<dbReference type="InterPro" id="IPR016039">
    <property type="entry name" value="Thiolase-like"/>
</dbReference>
<dbReference type="Gene3D" id="3.40.366.10">
    <property type="entry name" value="Malonyl-Coenzyme A Acyl Carrier Protein, domain 2"/>
    <property type="match status" value="1"/>
</dbReference>
<dbReference type="InterPro" id="IPR009081">
    <property type="entry name" value="PP-bd_ACP"/>
</dbReference>
<dbReference type="InterPro" id="IPR014043">
    <property type="entry name" value="Acyl_transferase_dom"/>
</dbReference>
<dbReference type="SMART" id="SM00823">
    <property type="entry name" value="PKS_PP"/>
    <property type="match status" value="2"/>
</dbReference>
<reference evidence="9" key="1">
    <citation type="journal article" date="2019" name="Int. J. Syst. Evol. Microbiol.">
        <title>The Global Catalogue of Microorganisms (GCM) 10K type strain sequencing project: providing services to taxonomists for standard genome sequencing and annotation.</title>
        <authorList>
            <consortium name="The Broad Institute Genomics Platform"/>
            <consortium name="The Broad Institute Genome Sequencing Center for Infectious Disease"/>
            <person name="Wu L."/>
            <person name="Ma J."/>
        </authorList>
    </citation>
    <scope>NUCLEOTIDE SEQUENCE [LARGE SCALE GENOMIC DNA]</scope>
    <source>
        <strain evidence="9">CGMCC 4.7676</strain>
    </source>
</reference>
<dbReference type="Pfam" id="PF00550">
    <property type="entry name" value="PP-binding"/>
    <property type="match status" value="2"/>
</dbReference>
<dbReference type="InterPro" id="IPR014030">
    <property type="entry name" value="Ketoacyl_synth_N"/>
</dbReference>
<gene>
    <name evidence="8" type="ORF">ACFOSH_42585</name>
</gene>
<dbReference type="SUPFAM" id="SSF53901">
    <property type="entry name" value="Thiolase-like"/>
    <property type="match status" value="1"/>
</dbReference>
<comment type="caution">
    <text evidence="8">The sequence shown here is derived from an EMBL/GenBank/DDBJ whole genome shotgun (WGS) entry which is preliminary data.</text>
</comment>
<feature type="region of interest" description="Disordered" evidence="5">
    <location>
        <begin position="602"/>
        <end position="623"/>
    </location>
</feature>
<keyword evidence="3" id="KW-0808">Transferase</keyword>
<dbReference type="SMART" id="SM00827">
    <property type="entry name" value="PKS_AT"/>
    <property type="match status" value="1"/>
</dbReference>
<evidence type="ECO:0000256" key="4">
    <source>
        <dbReference type="ARBA" id="ARBA00023315"/>
    </source>
</evidence>
<dbReference type="InterPro" id="IPR006162">
    <property type="entry name" value="Ppantetheine_attach_site"/>
</dbReference>
<feature type="domain" description="Carrier" evidence="6">
    <location>
        <begin position="1536"/>
        <end position="1611"/>
    </location>
</feature>
<evidence type="ECO:0000313" key="8">
    <source>
        <dbReference type="EMBL" id="MFC3456154.1"/>
    </source>
</evidence>
<dbReference type="Gene3D" id="3.40.50.720">
    <property type="entry name" value="NAD(P)-binding Rossmann-like Domain"/>
    <property type="match status" value="1"/>
</dbReference>
<dbReference type="RefSeq" id="WP_378247259.1">
    <property type="nucleotide sequence ID" value="NZ_JBHRWK010000143.1"/>
</dbReference>
<evidence type="ECO:0000256" key="1">
    <source>
        <dbReference type="ARBA" id="ARBA00022450"/>
    </source>
</evidence>
<dbReference type="PROSITE" id="PS00606">
    <property type="entry name" value="KS3_1"/>
    <property type="match status" value="1"/>
</dbReference>
<dbReference type="InterPro" id="IPR000873">
    <property type="entry name" value="AMP-dep_synth/lig_dom"/>
</dbReference>
<keyword evidence="2" id="KW-0597">Phosphoprotein</keyword>
<protein>
    <submittedName>
        <fullName evidence="8">Thioester reductase domain-containing protein</fullName>
    </submittedName>
</protein>
<dbReference type="Pfam" id="PF02801">
    <property type="entry name" value="Ketoacyl-synt_C"/>
    <property type="match status" value="1"/>
</dbReference>
<dbReference type="Gene3D" id="3.40.47.10">
    <property type="match status" value="1"/>
</dbReference>
<dbReference type="InterPro" id="IPR050091">
    <property type="entry name" value="PKS_NRPS_Biosynth_Enz"/>
</dbReference>
<dbReference type="SUPFAM" id="SSF51735">
    <property type="entry name" value="NAD(P)-binding Rossmann-fold domains"/>
    <property type="match status" value="1"/>
</dbReference>
<dbReference type="Pfam" id="PF13193">
    <property type="entry name" value="AMP-binding_C"/>
    <property type="match status" value="1"/>
</dbReference>
<evidence type="ECO:0000259" key="7">
    <source>
        <dbReference type="PROSITE" id="PS52004"/>
    </source>
</evidence>
<dbReference type="InterPro" id="IPR036736">
    <property type="entry name" value="ACP-like_sf"/>
</dbReference>
<dbReference type="PROSITE" id="PS50075">
    <property type="entry name" value="CARRIER"/>
    <property type="match status" value="2"/>
</dbReference>
<dbReference type="Pfam" id="PF07993">
    <property type="entry name" value="NAD_binding_4"/>
    <property type="match status" value="1"/>
</dbReference>
<evidence type="ECO:0000256" key="3">
    <source>
        <dbReference type="ARBA" id="ARBA00022679"/>
    </source>
</evidence>
<dbReference type="SUPFAM" id="SSF55048">
    <property type="entry name" value="Probable ACP-binding domain of malonyl-CoA ACP transacylase"/>
    <property type="match status" value="1"/>
</dbReference>
<dbReference type="InterPro" id="IPR042099">
    <property type="entry name" value="ANL_N_sf"/>
</dbReference>
<dbReference type="CDD" id="cd05235">
    <property type="entry name" value="SDR_e1"/>
    <property type="match status" value="1"/>
</dbReference>
<dbReference type="InterPro" id="IPR045851">
    <property type="entry name" value="AMP-bd_C_sf"/>
</dbReference>
<dbReference type="Gene3D" id="3.40.50.12780">
    <property type="entry name" value="N-terminal domain of ligase-like"/>
    <property type="match status" value="1"/>
</dbReference>
<dbReference type="Pfam" id="PF16197">
    <property type="entry name" value="KAsynt_C_assoc"/>
    <property type="match status" value="1"/>
</dbReference>
<dbReference type="SUPFAM" id="SSF47336">
    <property type="entry name" value="ACP-like"/>
    <property type="match status" value="2"/>
</dbReference>
<dbReference type="InterPro" id="IPR016035">
    <property type="entry name" value="Acyl_Trfase/lysoPLipase"/>
</dbReference>
<dbReference type="SMART" id="SM00825">
    <property type="entry name" value="PKS_KS"/>
    <property type="match status" value="1"/>
</dbReference>
<dbReference type="Proteomes" id="UP001595645">
    <property type="component" value="Unassembled WGS sequence"/>
</dbReference>
<dbReference type="InterPro" id="IPR032821">
    <property type="entry name" value="PKS_assoc"/>
</dbReference>
<dbReference type="InterPro" id="IPR016036">
    <property type="entry name" value="Malonyl_transacylase_ACP-bd"/>
</dbReference>
<name>A0ABV7PAI5_9PSEU</name>
<sequence length="2104" mass="222539">MLAAAASDEAGSVAFVDGKETWTWNRWQESTQALARGLQERGVGHGDVVVAQLPNSWAFLVVHAAVATAGGVLLPINPREPGQNVAALAQRVGARTVITVAQRAGKPHGEKVPIVGATVSDPDGVVILAEDRPVAISELIEEFADARPRPVRVRPDDPFLLTPSSGTTSRRPKICVHSHDGLLSNAAAVVTASGHSGADRLVSAAPVTHLFGLLSIHMALFSRASQLMLDGWRPEKLIDVMRSSASEQVTLFAVPTQLHDLLDHLRQNPGEHSVRFREVRTAGSVASPRLVADLRDSLAESVVVQWGMSELGAGLFTSANDPDDVAARGIGRPVSGAGVRIVDENGADCTPGTVGELWFTGPHHFRGYLGDPDLTGLSFQDGWLRTGDLASLDEAGLVAFHGRAAEMIDVGGKKFPATEVEELLADLPGIGPAAIVGRADERLGEYPSLLVTESSSATLPDVTKHLTTKGAAPHKFPAELLVVPGIPRTATGKIIRHKLAELADRAERIHRREEPDAASGPGAEELLRVVIAHARSVLADDSGPAGRDEFSSKSAFRDMGIDSLGAMRLAKALSAATGTALSSADVFNHATPMALAAYLAGRSSRTDRATPAPAPTRPRSAADDDPVVIVGMACRLPGAIGTPEDFWRLLIEEREVVGPPPSDRGWSLADLPADEIPGIPPDLVGGFLDDVAGFDAELFGITPVEARAMDPQHRLLLELAWEALNRAGLDPLALQGPETGVFVGMMSSDYLPRVSESMDRYHGYAMTGNAGGVASGRISYHLGLRGPSFTVDTACSSSLVALHQARRALRDGECDRAIVAGVTVMSTPAAFIDFGKQGLLAPDGRCKAFAAGADGVAWSEGAGVVVLERLSAARHRGHPVVAAISGSAINSDGASNGLTAPNGIAQQEVIQRALADARLTAADVQAVEAHGTGTQLGDLIEGKALQAAYGSDRTAGLWVGSAKSNLGHTQAAAGIVGLIKMALSIQHGTLPRTLHADIPLDQVDWSPDGLRLLTKATAWTGDSPRRGGVSAFGIGGTNAHVILEQPPGEVAGEKPPAPADPAPWVFSAASADGMRATAARLRDLADDLAAGAPAEIQGHLDDVARTLARTRSSLPHRAIALPDDTGDHRPALAALAAGDYSDDAVEGRGRGNELTAFVFSGQGQQWWGMARELARTAPPFATALTECDQALLPHLGWSVADFLCTEDTESAQPVDVVQPALFAMMVGLAALWHAHGVRPDAVTGHSQGEIVAAYVAGALSLADAVRIVAVRGLLLREHAGDSGMALIGRPVGEVREILESLGNPVSIGTVNGPSATGISGEITALEATMAWFRERGIPVHRIAIDYASHSSLMDPLLGDLRAELADIKPRRGSIPFFSATTGGQVDGLDLTAGYWCRNLRETVDLRQAVATMAERSYRRFVEVSAHPVLSDSIEETLAETGTNGTVIATVRRDAADLRSFRRSLGQAYVNRVSIDWDTLPGSTGGRFAELPGYPFQHQRFWYDAPTLARPAGDRSAAMAEPAATEPAERKVEQGFDSLLALVREQAAEVAGYPGADSVSGDSDFDELGFTSLSYTELQSRIVKRTGLRLPTIVIREHPTPEALSRFLTARTDLSGSAGSSSSAKRPTFAAVHGPDATTVRATELTLDKFLDAATLAGAVTLPRATGAPTTVLLTGANGYLGRFLCLEWLQRLSRTGGRLICLVRGETAQAATARLTDSFAGDGELSARFEELAADHLEVVRGDVAEANLGLDTATWRRLSETVDLIVHTAAQVNHVLPYDELFGANVVGTTELIRMALTTRIKPVNYISTVAVVATQKSCPDEDSDLRVSNPVRELDHGYANGYATSKWAGEVVLREAHDLCGLPVAVFRPGMILAHSWYAGQLNVSDVFTRLLLSLIVAGLAPKSFYLTDSRGDRRPAHYDGLPADFTAEAITELGARAGEGYRTFNVINPHDDAISLDTFVDWLIEAGHPLDRVEDHAEWCTRFEAAVRNLPEPLRQSSILPLLHAFAAPLDPASGAQVSADGFRTTVRAADSGLGRDIPHVSSALIAKYVQDLDRLGLTANSAELPPEPNSGVTDSTDLAEGRLVLARRAESGRQLPGMVR</sequence>
<evidence type="ECO:0000256" key="5">
    <source>
        <dbReference type="SAM" id="MobiDB-lite"/>
    </source>
</evidence>
<dbReference type="InterPro" id="IPR001227">
    <property type="entry name" value="Ac_transferase_dom_sf"/>
</dbReference>
<evidence type="ECO:0000256" key="2">
    <source>
        <dbReference type="ARBA" id="ARBA00022553"/>
    </source>
</evidence>
<evidence type="ECO:0000259" key="6">
    <source>
        <dbReference type="PROSITE" id="PS50075"/>
    </source>
</evidence>
<keyword evidence="4" id="KW-0012">Acyltransferase</keyword>
<dbReference type="Gene3D" id="3.30.70.3290">
    <property type="match status" value="1"/>
</dbReference>
<dbReference type="Pfam" id="PF00698">
    <property type="entry name" value="Acyl_transf_1"/>
    <property type="match status" value="1"/>
</dbReference>
<dbReference type="InterPro" id="IPR020806">
    <property type="entry name" value="PKS_PP-bd"/>
</dbReference>
<dbReference type="InterPro" id="IPR013120">
    <property type="entry name" value="FAR_NAD-bd"/>
</dbReference>
<dbReference type="Gene3D" id="3.30.300.30">
    <property type="match status" value="1"/>
</dbReference>